<feature type="region of interest" description="Disordered" evidence="1">
    <location>
        <begin position="294"/>
        <end position="320"/>
    </location>
</feature>
<dbReference type="Proteomes" id="UP000645828">
    <property type="component" value="Unassembled WGS sequence"/>
</dbReference>
<accession>A0A811Z5A9</accession>
<feature type="compositionally biased region" description="Polar residues" evidence="1">
    <location>
        <begin position="306"/>
        <end position="320"/>
    </location>
</feature>
<proteinExistence type="predicted"/>
<sequence length="320" mass="33249">MCPIDTPEPLEIRIRLSRINPRGSWAGGAAGILASLPLGAGVLTLEGRSGRDASSPGSPSRSPAQGCCLLSCRCRGHVSGRGQCDRACGAVGSGSELGALRCLCGKEPEVVGAPFPHWLLLRQGGPGQFGRSPAASGQASFLLWQPWQPRAGTPLTRAEVRVELAWQMKPDLEEALGAGGVKPLLGGPSRMGAGLPQWRAGSPSQPWSSRPQMLNPLPDFAHWLDTPHPQAPCQALWKAALGGLVGPQLSFSVVRWGPQVLLACPSETATRAGRSPGHSTSGAEAEGHVQLGTEGAHTACGGPAGWNTTEGPQTSWLLFG</sequence>
<keyword evidence="3" id="KW-1185">Reference proteome</keyword>
<protein>
    <submittedName>
        <fullName evidence="2">(raccoon dog) hypothetical protein</fullName>
    </submittedName>
</protein>
<dbReference type="AlphaFoldDB" id="A0A811Z5A9"/>
<organism evidence="2 3">
    <name type="scientific">Nyctereutes procyonoides</name>
    <name type="common">Raccoon dog</name>
    <name type="synonym">Canis procyonoides</name>
    <dbReference type="NCBI Taxonomy" id="34880"/>
    <lineage>
        <taxon>Eukaryota</taxon>
        <taxon>Metazoa</taxon>
        <taxon>Chordata</taxon>
        <taxon>Craniata</taxon>
        <taxon>Vertebrata</taxon>
        <taxon>Euteleostomi</taxon>
        <taxon>Mammalia</taxon>
        <taxon>Eutheria</taxon>
        <taxon>Laurasiatheria</taxon>
        <taxon>Carnivora</taxon>
        <taxon>Caniformia</taxon>
        <taxon>Canidae</taxon>
        <taxon>Nyctereutes</taxon>
    </lineage>
</organism>
<dbReference type="EMBL" id="CAJHUB010000755">
    <property type="protein sequence ID" value="CAD7683906.1"/>
    <property type="molecule type" value="Genomic_DNA"/>
</dbReference>
<comment type="caution">
    <text evidence="2">The sequence shown here is derived from an EMBL/GenBank/DDBJ whole genome shotgun (WGS) entry which is preliminary data.</text>
</comment>
<evidence type="ECO:0000256" key="1">
    <source>
        <dbReference type="SAM" id="MobiDB-lite"/>
    </source>
</evidence>
<reference evidence="2" key="1">
    <citation type="submission" date="2020-12" db="EMBL/GenBank/DDBJ databases">
        <authorList>
            <consortium name="Molecular Ecology Group"/>
        </authorList>
    </citation>
    <scope>NUCLEOTIDE SEQUENCE</scope>
    <source>
        <strain evidence="2">TBG_1078</strain>
    </source>
</reference>
<name>A0A811Z5A9_NYCPR</name>
<evidence type="ECO:0000313" key="3">
    <source>
        <dbReference type="Proteomes" id="UP000645828"/>
    </source>
</evidence>
<evidence type="ECO:0000313" key="2">
    <source>
        <dbReference type="EMBL" id="CAD7683906.1"/>
    </source>
</evidence>
<gene>
    <name evidence="2" type="ORF">NYPRO_LOCUS16698</name>
</gene>